<dbReference type="RefSeq" id="WP_103725281.1">
    <property type="nucleotide sequence ID" value="NZ_PQNY01000003.1"/>
</dbReference>
<keyword evidence="8" id="KW-1185">Reference proteome</keyword>
<evidence type="ECO:0000256" key="2">
    <source>
        <dbReference type="ARBA" id="ARBA00022670"/>
    </source>
</evidence>
<dbReference type="SUPFAM" id="SSF54001">
    <property type="entry name" value="Cysteine proteinases"/>
    <property type="match status" value="1"/>
</dbReference>
<accession>A0A2S4NAA5</accession>
<feature type="domain" description="NlpC/P60" evidence="6">
    <location>
        <begin position="102"/>
        <end position="228"/>
    </location>
</feature>
<evidence type="ECO:0000313" key="7">
    <source>
        <dbReference type="EMBL" id="POS02624.1"/>
    </source>
</evidence>
<evidence type="ECO:0000313" key="8">
    <source>
        <dbReference type="Proteomes" id="UP000237056"/>
    </source>
</evidence>
<evidence type="ECO:0000256" key="5">
    <source>
        <dbReference type="SAM" id="SignalP"/>
    </source>
</evidence>
<dbReference type="PROSITE" id="PS51935">
    <property type="entry name" value="NLPC_P60"/>
    <property type="match status" value="1"/>
</dbReference>
<keyword evidence="5" id="KW-0732">Signal</keyword>
<dbReference type="PANTHER" id="PTHR47053">
    <property type="entry name" value="MUREIN DD-ENDOPEPTIDASE MEPH-RELATED"/>
    <property type="match status" value="1"/>
</dbReference>
<evidence type="ECO:0000256" key="4">
    <source>
        <dbReference type="ARBA" id="ARBA00022807"/>
    </source>
</evidence>
<comment type="similarity">
    <text evidence="1">Belongs to the peptidase C40 family.</text>
</comment>
<comment type="caution">
    <text evidence="7">The sequence shown here is derived from an EMBL/GenBank/DDBJ whole genome shotgun (WGS) entry which is preliminary data.</text>
</comment>
<organism evidence="7 8">
    <name type="scientific">Flavobacterium croceum DSM 17960</name>
    <dbReference type="NCBI Taxonomy" id="1121886"/>
    <lineage>
        <taxon>Bacteria</taxon>
        <taxon>Pseudomonadati</taxon>
        <taxon>Bacteroidota</taxon>
        <taxon>Flavobacteriia</taxon>
        <taxon>Flavobacteriales</taxon>
        <taxon>Flavobacteriaceae</taxon>
        <taxon>Flavobacterium</taxon>
    </lineage>
</organism>
<dbReference type="AlphaFoldDB" id="A0A2S4NAA5"/>
<evidence type="ECO:0000256" key="3">
    <source>
        <dbReference type="ARBA" id="ARBA00022801"/>
    </source>
</evidence>
<keyword evidence="2" id="KW-0645">Protease</keyword>
<dbReference type="GO" id="GO:0008234">
    <property type="term" value="F:cysteine-type peptidase activity"/>
    <property type="evidence" value="ECO:0007669"/>
    <property type="project" value="UniProtKB-KW"/>
</dbReference>
<gene>
    <name evidence="7" type="ORF">Q361_103137</name>
</gene>
<dbReference type="GO" id="GO:0006508">
    <property type="term" value="P:proteolysis"/>
    <property type="evidence" value="ECO:0007669"/>
    <property type="project" value="UniProtKB-KW"/>
</dbReference>
<feature type="signal peptide" evidence="5">
    <location>
        <begin position="1"/>
        <end position="19"/>
    </location>
</feature>
<name>A0A2S4NAA5_9FLAO</name>
<keyword evidence="4" id="KW-0788">Thiol protease</keyword>
<evidence type="ECO:0000256" key="1">
    <source>
        <dbReference type="ARBA" id="ARBA00007074"/>
    </source>
</evidence>
<dbReference type="PANTHER" id="PTHR47053:SF1">
    <property type="entry name" value="MUREIN DD-ENDOPEPTIDASE MEPH-RELATED"/>
    <property type="match status" value="1"/>
</dbReference>
<dbReference type="PROSITE" id="PS51257">
    <property type="entry name" value="PROKAR_LIPOPROTEIN"/>
    <property type="match status" value="1"/>
</dbReference>
<reference evidence="7 8" key="1">
    <citation type="submission" date="2018-01" db="EMBL/GenBank/DDBJ databases">
        <title>Genomic Encyclopedia of Type Strains, Phase I: the one thousand microbial genomes (KMG-I) project.</title>
        <authorList>
            <person name="Goeker M."/>
        </authorList>
    </citation>
    <scope>NUCLEOTIDE SEQUENCE [LARGE SCALE GENOMIC DNA]</scope>
    <source>
        <strain evidence="7 8">DSM 17960</strain>
    </source>
</reference>
<dbReference type="InterPro" id="IPR038765">
    <property type="entry name" value="Papain-like_cys_pep_sf"/>
</dbReference>
<evidence type="ECO:0000259" key="6">
    <source>
        <dbReference type="PROSITE" id="PS51935"/>
    </source>
</evidence>
<dbReference type="EMBL" id="PQNY01000003">
    <property type="protein sequence ID" value="POS02624.1"/>
    <property type="molecule type" value="Genomic_DNA"/>
</dbReference>
<sequence length="229" mass="25815">MKKYLALLILGFLLFSCKAKQSGVITSKNEAIKKNIYDTRLPKQVTALQTKTAPLLFERTAQEQKEVDKHNESLEVIEKKNTDKIVLEDNVQDVIIKVENCSSMGEDLVKLAKQNLGSPYHTGGTSPSGFDCSGLMYATYKKFDIFLPRTSTQMAQIGRILDLKDIRPGDLIFFRTNGKHHINHVGMVVGVNDEEITFIHSSTQRGVIISSTKEAYYNRTFAQVNRIIE</sequence>
<dbReference type="Pfam" id="PF00877">
    <property type="entry name" value="NLPC_P60"/>
    <property type="match status" value="1"/>
</dbReference>
<dbReference type="InterPro" id="IPR051202">
    <property type="entry name" value="Peptidase_C40"/>
</dbReference>
<protein>
    <submittedName>
        <fullName evidence="7">NlpC/P60 family protein</fullName>
    </submittedName>
</protein>
<proteinExistence type="inferred from homology"/>
<dbReference type="Gene3D" id="3.90.1720.10">
    <property type="entry name" value="endopeptidase domain like (from Nostoc punctiforme)"/>
    <property type="match status" value="1"/>
</dbReference>
<dbReference type="OrthoDB" id="9807055at2"/>
<keyword evidence="3" id="KW-0378">Hydrolase</keyword>
<feature type="chain" id="PRO_5015657953" evidence="5">
    <location>
        <begin position="20"/>
        <end position="229"/>
    </location>
</feature>
<dbReference type="InterPro" id="IPR000064">
    <property type="entry name" value="NLP_P60_dom"/>
</dbReference>
<dbReference type="Proteomes" id="UP000237056">
    <property type="component" value="Unassembled WGS sequence"/>
</dbReference>